<evidence type="ECO:0000313" key="3">
    <source>
        <dbReference type="EMBL" id="XDI37181.1"/>
    </source>
</evidence>
<dbReference type="InterPro" id="IPR050570">
    <property type="entry name" value="Cell_wall_metabolism_enzyme"/>
</dbReference>
<dbReference type="CDD" id="cd12797">
    <property type="entry name" value="M23_peptidase"/>
    <property type="match status" value="1"/>
</dbReference>
<organism evidence="3">
    <name type="scientific">Alkalihalophilus sp. As8PL</name>
    <dbReference type="NCBI Taxonomy" id="3237103"/>
    <lineage>
        <taxon>Bacteria</taxon>
        <taxon>Bacillati</taxon>
        <taxon>Bacillota</taxon>
        <taxon>Bacilli</taxon>
        <taxon>Bacillales</taxon>
        <taxon>Bacillaceae</taxon>
        <taxon>Alkalihalophilus</taxon>
    </lineage>
</organism>
<dbReference type="InterPro" id="IPR011055">
    <property type="entry name" value="Dup_hybrid_motif"/>
</dbReference>
<dbReference type="InterPro" id="IPR036779">
    <property type="entry name" value="LysM_dom_sf"/>
</dbReference>
<dbReference type="PANTHER" id="PTHR21666:SF290">
    <property type="entry name" value="PEPTIDASE M23 DOMAIN PROTEIN"/>
    <property type="match status" value="1"/>
</dbReference>
<dbReference type="PROSITE" id="PS51782">
    <property type="entry name" value="LYSM"/>
    <property type="match status" value="1"/>
</dbReference>
<dbReference type="RefSeq" id="WP_368504549.1">
    <property type="nucleotide sequence ID" value="NZ_CP162551.1"/>
</dbReference>
<dbReference type="Gene3D" id="3.10.350.10">
    <property type="entry name" value="LysM domain"/>
    <property type="match status" value="1"/>
</dbReference>
<name>A0AB39BTH4_9BACI</name>
<evidence type="ECO:0000259" key="2">
    <source>
        <dbReference type="PROSITE" id="PS51782"/>
    </source>
</evidence>
<dbReference type="SUPFAM" id="SSF51261">
    <property type="entry name" value="Duplicated hybrid motif"/>
    <property type="match status" value="1"/>
</dbReference>
<dbReference type="SUPFAM" id="SSF54106">
    <property type="entry name" value="LysM domain"/>
    <property type="match status" value="1"/>
</dbReference>
<protein>
    <submittedName>
        <fullName evidence="3">Peptidoglycan DD-metalloendopeptidase family protein</fullName>
    </submittedName>
</protein>
<accession>A0AB39BTH4</accession>
<dbReference type="Gene3D" id="2.70.70.10">
    <property type="entry name" value="Glucose Permease (Domain IIA)"/>
    <property type="match status" value="1"/>
</dbReference>
<dbReference type="EMBL" id="CP162551">
    <property type="protein sequence ID" value="XDI37181.1"/>
    <property type="molecule type" value="Genomic_DNA"/>
</dbReference>
<dbReference type="GO" id="GO:0004222">
    <property type="term" value="F:metalloendopeptidase activity"/>
    <property type="evidence" value="ECO:0007669"/>
    <property type="project" value="TreeGrafter"/>
</dbReference>
<dbReference type="Pfam" id="PF01476">
    <property type="entry name" value="LysM"/>
    <property type="match status" value="1"/>
</dbReference>
<feature type="signal peptide" evidence="1">
    <location>
        <begin position="1"/>
        <end position="30"/>
    </location>
</feature>
<dbReference type="PANTHER" id="PTHR21666">
    <property type="entry name" value="PEPTIDASE-RELATED"/>
    <property type="match status" value="1"/>
</dbReference>
<dbReference type="SMART" id="SM00257">
    <property type="entry name" value="LysM"/>
    <property type="match status" value="1"/>
</dbReference>
<dbReference type="Pfam" id="PF01551">
    <property type="entry name" value="Peptidase_M23"/>
    <property type="match status" value="1"/>
</dbReference>
<keyword evidence="1" id="KW-0732">Signal</keyword>
<dbReference type="CDD" id="cd00118">
    <property type="entry name" value="LysM"/>
    <property type="match status" value="1"/>
</dbReference>
<feature type="domain" description="LysM" evidence="2">
    <location>
        <begin position="233"/>
        <end position="276"/>
    </location>
</feature>
<gene>
    <name evidence="3" type="ORF">AB3N04_02370</name>
</gene>
<proteinExistence type="predicted"/>
<evidence type="ECO:0000256" key="1">
    <source>
        <dbReference type="SAM" id="SignalP"/>
    </source>
</evidence>
<reference evidence="3" key="1">
    <citation type="submission" date="2024-07" db="EMBL/GenBank/DDBJ databases">
        <title>Identification and characteristics of an arsenic-resistant bacterial isolate, which belongs to a novel species.</title>
        <authorList>
            <person name="Juszczyk A."/>
            <person name="Kowalczyk A."/>
            <person name="Was K."/>
            <person name="Kosowicz W."/>
            <person name="Budzyn A."/>
            <person name="Latowski D."/>
        </authorList>
    </citation>
    <scope>NUCLEOTIDE SEQUENCE</scope>
    <source>
        <strain evidence="3">As8PL</strain>
    </source>
</reference>
<dbReference type="AlphaFoldDB" id="A0AB39BTH4"/>
<feature type="chain" id="PRO_5044347533" evidence="1">
    <location>
        <begin position="31"/>
        <end position="277"/>
    </location>
</feature>
<dbReference type="InterPro" id="IPR018392">
    <property type="entry name" value="LysM"/>
</dbReference>
<sequence>MVDLIRRVCIALAIGVCISILFLGTQSAKAAGKDETNKITSSLIWPTVGEVTDTFGTRDGKHYGIDIAAIEGTAVVSIASGTVSRSYYSDTYGEVVFIEHDNGLETVYAHLHDRLVEAGQAIEIGEEIGTVGNTGRSSGNHLHFEVHNGNWNIEKTDAMDPMLVLSKEKEYRYASMGSASPYGESWKDHDHKEEVIYVMAHMQNEDKMDSSINEYIEQEKKGQDVLKKKDEPLSITVKQGDTLWSLSEKFETSIEQIKEWNELASDSIYIGEALVVK</sequence>
<dbReference type="InterPro" id="IPR016047">
    <property type="entry name" value="M23ase_b-sheet_dom"/>
</dbReference>